<dbReference type="Gene3D" id="1.25.40.10">
    <property type="entry name" value="Tetratricopeptide repeat domain"/>
    <property type="match status" value="2"/>
</dbReference>
<dbReference type="Proteomes" id="UP001217044">
    <property type="component" value="Chromosome"/>
</dbReference>
<dbReference type="SUPFAM" id="SSF109604">
    <property type="entry name" value="HD-domain/PDEase-like"/>
    <property type="match status" value="1"/>
</dbReference>
<evidence type="ECO:0000256" key="1">
    <source>
        <dbReference type="SAM" id="MobiDB-lite"/>
    </source>
</evidence>
<organism evidence="3 4">
    <name type="scientific">Deinococcus aquaticus</name>
    <dbReference type="NCBI Taxonomy" id="328692"/>
    <lineage>
        <taxon>Bacteria</taxon>
        <taxon>Thermotogati</taxon>
        <taxon>Deinococcota</taxon>
        <taxon>Deinococci</taxon>
        <taxon>Deinococcales</taxon>
        <taxon>Deinococcaceae</taxon>
        <taxon>Deinococcus</taxon>
    </lineage>
</organism>
<evidence type="ECO:0000313" key="4">
    <source>
        <dbReference type="Proteomes" id="UP001217044"/>
    </source>
</evidence>
<feature type="compositionally biased region" description="Low complexity" evidence="1">
    <location>
        <begin position="166"/>
        <end position="177"/>
    </location>
</feature>
<dbReference type="SMART" id="SM00471">
    <property type="entry name" value="HDc"/>
    <property type="match status" value="1"/>
</dbReference>
<dbReference type="Gene3D" id="1.10.3210.10">
    <property type="entry name" value="Hypothetical protein af1432"/>
    <property type="match status" value="1"/>
</dbReference>
<name>A0ABY7V479_9DEIO</name>
<gene>
    <name evidence="3" type="ORF">M8445_06890</name>
</gene>
<dbReference type="RefSeq" id="WP_273990603.1">
    <property type="nucleotide sequence ID" value="NZ_BAABQT010000009.1"/>
</dbReference>
<dbReference type="PROSITE" id="PS51832">
    <property type="entry name" value="HD_GYP"/>
    <property type="match status" value="1"/>
</dbReference>
<dbReference type="InterPro" id="IPR019734">
    <property type="entry name" value="TPR_rpt"/>
</dbReference>
<dbReference type="EMBL" id="CP115165">
    <property type="protein sequence ID" value="WDA59920.1"/>
    <property type="molecule type" value="Genomic_DNA"/>
</dbReference>
<dbReference type="CDD" id="cd00077">
    <property type="entry name" value="HDc"/>
    <property type="match status" value="1"/>
</dbReference>
<reference evidence="3 4" key="1">
    <citation type="submission" date="2022-12" db="EMBL/GenBank/DDBJ databases">
        <title>Genome Sequence of Deinococcus aquaticus Type Strain PB314.</title>
        <authorList>
            <person name="Albert C."/>
            <person name="Hill J."/>
            <person name="Boren L."/>
            <person name="Scholz-Ng S."/>
            <person name="Fatema N."/>
            <person name="Grosso R."/>
            <person name="Soboslay E."/>
            <person name="Tuohy J."/>
        </authorList>
    </citation>
    <scope>NUCLEOTIDE SEQUENCE [LARGE SCALE GENOMIC DNA]</scope>
    <source>
        <strain evidence="3 4">PB-314</strain>
    </source>
</reference>
<dbReference type="InterPro" id="IPR011990">
    <property type="entry name" value="TPR-like_helical_dom_sf"/>
</dbReference>
<protein>
    <submittedName>
        <fullName evidence="3">HD domain-containing protein</fullName>
    </submittedName>
</protein>
<dbReference type="PANTHER" id="PTHR45228:SF8">
    <property type="entry name" value="TWO-COMPONENT RESPONSE REGULATOR-RELATED"/>
    <property type="match status" value="1"/>
</dbReference>
<keyword evidence="4" id="KW-1185">Reference proteome</keyword>
<accession>A0ABY7V479</accession>
<dbReference type="InterPro" id="IPR003607">
    <property type="entry name" value="HD/PDEase_dom"/>
</dbReference>
<dbReference type="SMART" id="SM00028">
    <property type="entry name" value="TPR"/>
    <property type="match status" value="4"/>
</dbReference>
<evidence type="ECO:0000313" key="3">
    <source>
        <dbReference type="EMBL" id="WDA59920.1"/>
    </source>
</evidence>
<dbReference type="PANTHER" id="PTHR45228">
    <property type="entry name" value="CYCLIC DI-GMP PHOSPHODIESTERASE TM_0186-RELATED"/>
    <property type="match status" value="1"/>
</dbReference>
<evidence type="ECO:0000259" key="2">
    <source>
        <dbReference type="PROSITE" id="PS51832"/>
    </source>
</evidence>
<dbReference type="SUPFAM" id="SSF48452">
    <property type="entry name" value="TPR-like"/>
    <property type="match status" value="2"/>
</dbReference>
<dbReference type="InterPro" id="IPR037522">
    <property type="entry name" value="HD_GYP_dom"/>
</dbReference>
<sequence length="577" mass="59957">MALRAASQAEAAARGAGDDAALAGALYARGRALNRLGQSQEALGALLECVAFLPGGQLRAQALAWREAACAQRNLACDSEALEYLGLALRLAQEAADPALEVDLIEDLAQAHAGQEDHGAALHALHGSLRVRRTLPGQPGLAHTLVRLAQVQLRACAPAAGGPGTGAAASTPDASPAGGDGPDLQAAQGTLLEALHLLDGPSGPRGADEPDPGERLALRGEAHSALAHVHLRRGDPAAAQESALAALAALRQAGATRQALQVLPELARAQVAQGEAASALAGLRAALTLNPPDLLLAEHAALHLAACEACEALGDHAGALGHHRAFHALDSRRRDLHAHERTRATQARVGLDATREEARLHRMRGEELEAEVQVRTAQLARSQRAVIDLLASCAEFRDEPLGPHTRWVGDAAQAVALALGSAPAEAAQLGLAARLHDVGKIGIPDSILLKRGPLLPDEWAHMAEHTRLGARLLTQPGAVDGGPLLQLAAQIALTHHECWDGSGYPAGLMGEAIPLGGRIVRVVDTFDALVSARPYKDGWPAAEALSYLSEHAGELFDPVVVGIFADLHSAGRLPERT</sequence>
<dbReference type="InterPro" id="IPR052020">
    <property type="entry name" value="Cyclic_di-GMP/3'3'-cGAMP_PDE"/>
</dbReference>
<dbReference type="Pfam" id="PF13487">
    <property type="entry name" value="HD_5"/>
    <property type="match status" value="1"/>
</dbReference>
<feature type="domain" description="HD-GYP" evidence="2">
    <location>
        <begin position="379"/>
        <end position="577"/>
    </location>
</feature>
<feature type="region of interest" description="Disordered" evidence="1">
    <location>
        <begin position="161"/>
        <end position="182"/>
    </location>
</feature>
<proteinExistence type="predicted"/>